<dbReference type="GO" id="GO:0005886">
    <property type="term" value="C:plasma membrane"/>
    <property type="evidence" value="ECO:0007669"/>
    <property type="project" value="UniProtKB-SubCell"/>
</dbReference>
<dbReference type="SUPFAM" id="SSF103473">
    <property type="entry name" value="MFS general substrate transporter"/>
    <property type="match status" value="1"/>
</dbReference>
<evidence type="ECO:0000256" key="1">
    <source>
        <dbReference type="ARBA" id="ARBA00004651"/>
    </source>
</evidence>
<keyword evidence="3" id="KW-1003">Cell membrane</keyword>
<dbReference type="PANTHER" id="PTHR23513">
    <property type="entry name" value="INTEGRAL MEMBRANE EFFLUX PROTEIN-RELATED"/>
    <property type="match status" value="1"/>
</dbReference>
<keyword evidence="5 7" id="KW-1133">Transmembrane helix</keyword>
<keyword evidence="4 7" id="KW-0812">Transmembrane</keyword>
<dbReference type="Pfam" id="PF05977">
    <property type="entry name" value="MFS_3"/>
    <property type="match status" value="1"/>
</dbReference>
<evidence type="ECO:0000256" key="3">
    <source>
        <dbReference type="ARBA" id="ARBA00022475"/>
    </source>
</evidence>
<comment type="subcellular location">
    <subcellularLocation>
        <location evidence="1">Cell membrane</location>
        <topology evidence="1">Multi-pass membrane protein</topology>
    </subcellularLocation>
</comment>
<feature type="transmembrane region" description="Helical" evidence="7">
    <location>
        <begin position="302"/>
        <end position="324"/>
    </location>
</feature>
<dbReference type="InterPro" id="IPR010290">
    <property type="entry name" value="TM_effector"/>
</dbReference>
<dbReference type="Gene3D" id="1.20.1250.20">
    <property type="entry name" value="MFS general substrate transporter like domains"/>
    <property type="match status" value="1"/>
</dbReference>
<evidence type="ECO:0000256" key="2">
    <source>
        <dbReference type="ARBA" id="ARBA00022448"/>
    </source>
</evidence>
<evidence type="ECO:0000256" key="7">
    <source>
        <dbReference type="SAM" id="Phobius"/>
    </source>
</evidence>
<dbReference type="InterPro" id="IPR020846">
    <property type="entry name" value="MFS_dom"/>
</dbReference>
<protein>
    <submittedName>
        <fullName evidence="9">MFS transporter</fullName>
    </submittedName>
</protein>
<feature type="transmembrane region" description="Helical" evidence="7">
    <location>
        <begin position="139"/>
        <end position="158"/>
    </location>
</feature>
<name>A0A9D1QQV3_9LACO</name>
<reference evidence="9" key="1">
    <citation type="journal article" date="2021" name="PeerJ">
        <title>Extensive microbial diversity within the chicken gut microbiome revealed by metagenomics and culture.</title>
        <authorList>
            <person name="Gilroy R."/>
            <person name="Ravi A."/>
            <person name="Getino M."/>
            <person name="Pursley I."/>
            <person name="Horton D.L."/>
            <person name="Alikhan N.F."/>
            <person name="Baker D."/>
            <person name="Gharbi K."/>
            <person name="Hall N."/>
            <person name="Watson M."/>
            <person name="Adriaenssens E.M."/>
            <person name="Foster-Nyarko E."/>
            <person name="Jarju S."/>
            <person name="Secka A."/>
            <person name="Antonio M."/>
            <person name="Oren A."/>
            <person name="Chaudhuri R.R."/>
            <person name="La Ragione R."/>
            <person name="Hildebrand F."/>
            <person name="Pallen M.J."/>
        </authorList>
    </citation>
    <scope>NUCLEOTIDE SEQUENCE</scope>
    <source>
        <strain evidence="9">CHK173-259</strain>
    </source>
</reference>
<dbReference type="PROSITE" id="PS50850">
    <property type="entry name" value="MFS"/>
    <property type="match status" value="1"/>
</dbReference>
<proteinExistence type="predicted"/>
<dbReference type="InterPro" id="IPR036259">
    <property type="entry name" value="MFS_trans_sf"/>
</dbReference>
<feature type="transmembrane region" description="Helical" evidence="7">
    <location>
        <begin position="336"/>
        <end position="358"/>
    </location>
</feature>
<evidence type="ECO:0000256" key="5">
    <source>
        <dbReference type="ARBA" id="ARBA00022989"/>
    </source>
</evidence>
<evidence type="ECO:0000313" key="9">
    <source>
        <dbReference type="EMBL" id="HIW71296.1"/>
    </source>
</evidence>
<reference evidence="9" key="2">
    <citation type="submission" date="2021-04" db="EMBL/GenBank/DDBJ databases">
        <authorList>
            <person name="Gilroy R."/>
        </authorList>
    </citation>
    <scope>NUCLEOTIDE SEQUENCE</scope>
    <source>
        <strain evidence="9">CHK173-259</strain>
    </source>
</reference>
<evidence type="ECO:0000256" key="6">
    <source>
        <dbReference type="ARBA" id="ARBA00023136"/>
    </source>
</evidence>
<gene>
    <name evidence="9" type="ORF">H9875_01585</name>
</gene>
<dbReference type="CDD" id="cd06173">
    <property type="entry name" value="MFS_MefA_like"/>
    <property type="match status" value="1"/>
</dbReference>
<feature type="transmembrane region" description="Helical" evidence="7">
    <location>
        <begin position="207"/>
        <end position="228"/>
    </location>
</feature>
<dbReference type="PANTHER" id="PTHR23513:SF6">
    <property type="entry name" value="MAJOR FACILITATOR SUPERFAMILY ASSOCIATED DOMAIN-CONTAINING PROTEIN"/>
    <property type="match status" value="1"/>
</dbReference>
<dbReference type="EMBL" id="DXGJ01000016">
    <property type="protein sequence ID" value="HIW71296.1"/>
    <property type="molecule type" value="Genomic_DNA"/>
</dbReference>
<feature type="transmembrane region" description="Helical" evidence="7">
    <location>
        <begin position="364"/>
        <end position="383"/>
    </location>
</feature>
<evidence type="ECO:0000259" key="8">
    <source>
        <dbReference type="PROSITE" id="PS50850"/>
    </source>
</evidence>
<feature type="transmembrane region" description="Helical" evidence="7">
    <location>
        <begin position="37"/>
        <end position="57"/>
    </location>
</feature>
<feature type="transmembrane region" description="Helical" evidence="7">
    <location>
        <begin position="248"/>
        <end position="272"/>
    </location>
</feature>
<evidence type="ECO:0000256" key="4">
    <source>
        <dbReference type="ARBA" id="ARBA00022692"/>
    </source>
</evidence>
<feature type="domain" description="Major facilitator superfamily (MFS) profile" evidence="8">
    <location>
        <begin position="163"/>
        <end position="396"/>
    </location>
</feature>
<dbReference type="AlphaFoldDB" id="A0A9D1QQV3"/>
<keyword evidence="6 7" id="KW-0472">Membrane</keyword>
<comment type="caution">
    <text evidence="9">The sequence shown here is derived from an EMBL/GenBank/DDBJ whole genome shotgun (WGS) entry which is preliminary data.</text>
</comment>
<evidence type="ECO:0000313" key="10">
    <source>
        <dbReference type="Proteomes" id="UP000886822"/>
    </source>
</evidence>
<dbReference type="Proteomes" id="UP000886822">
    <property type="component" value="Unassembled WGS sequence"/>
</dbReference>
<organism evidence="9 10">
    <name type="scientific">Candidatus Levilactobacillus faecigallinarum</name>
    <dbReference type="NCBI Taxonomy" id="2838638"/>
    <lineage>
        <taxon>Bacteria</taxon>
        <taxon>Bacillati</taxon>
        <taxon>Bacillota</taxon>
        <taxon>Bacilli</taxon>
        <taxon>Lactobacillales</taxon>
        <taxon>Lactobacillaceae</taxon>
        <taxon>Levilactobacillus</taxon>
    </lineage>
</organism>
<accession>A0A9D1QQV3</accession>
<feature type="transmembrane region" description="Helical" evidence="7">
    <location>
        <begin position="164"/>
        <end position="186"/>
    </location>
</feature>
<feature type="transmembrane region" description="Helical" evidence="7">
    <location>
        <begin position="279"/>
        <end position="296"/>
    </location>
</feature>
<dbReference type="GO" id="GO:0022857">
    <property type="term" value="F:transmembrane transporter activity"/>
    <property type="evidence" value="ECO:0007669"/>
    <property type="project" value="InterPro"/>
</dbReference>
<keyword evidence="2" id="KW-0813">Transport</keyword>
<sequence length="396" mass="42239">MKTNFYILVGGEAASQLGSNLFDIAIMWTLYRLTRNTVVIGGVSAVFNGLVVLEVLTGFLADKYAKTKIMLLIDGLQAGCMLGGALLFSRTALTLVGLVTVTFSTRLLGTFFGPAEMALIPRLVQENQLRRATSLNQGVGMLMEMAGMLLGGVLVTSVSLTGFLVINSVSFVISGLCVAIVSYRLSGQETRSVKARSVGRWSAGLRYLVHQPVLRVVVGLALLVNLTLGPVMGLDVVWVRGILHAPAVMYSFMQMFLIVGVILGNILVNLVAWSLKRRLVGALTMMGLATLVLAISRNLVGTLSMILAIGLAAGFLNVSIYTLIQQQTPSRLLGRVNGAMLASTNLSLPVGTLLGGVLASRIQLANVFILGAMVTLAAMVCLLRVRLPEDDTLETR</sequence>